<comment type="caution">
    <text evidence="2">The sequence shown here is derived from an EMBL/GenBank/DDBJ whole genome shotgun (WGS) entry which is preliminary data.</text>
</comment>
<evidence type="ECO:0000313" key="2">
    <source>
        <dbReference type="EMBL" id="KAK5854357.1"/>
    </source>
</evidence>
<reference evidence="2 3" key="2">
    <citation type="journal article" date="2023" name="Mol. Biol. Evol.">
        <title>Genomics of Secondarily Temperate Adaptation in the Only Non-Antarctic Icefish.</title>
        <authorList>
            <person name="Rivera-Colon A.G."/>
            <person name="Rayamajhi N."/>
            <person name="Minhas B.F."/>
            <person name="Madrigal G."/>
            <person name="Bilyk K.T."/>
            <person name="Yoon V."/>
            <person name="Hune M."/>
            <person name="Gregory S."/>
            <person name="Cheng C.H.C."/>
            <person name="Catchen J.M."/>
        </authorList>
    </citation>
    <scope>NUCLEOTIDE SEQUENCE [LARGE SCALE GENOMIC DNA]</scope>
    <source>
        <strain evidence="2">JMC-PN-2008</strain>
    </source>
</reference>
<name>A0AAN7X3M5_ELEMC</name>
<dbReference type="AlphaFoldDB" id="A0AAN7X3M5"/>
<reference evidence="2 3" key="1">
    <citation type="journal article" date="2023" name="Genes (Basel)">
        <title>Chromosome-Level Genome Assembly and Circadian Gene Repertoire of the Patagonia Blennie Eleginops maclovinus-The Closest Ancestral Proxy of Antarctic Cryonotothenioids.</title>
        <authorList>
            <person name="Cheng C.C."/>
            <person name="Rivera-Colon A.G."/>
            <person name="Minhas B.F."/>
            <person name="Wilson L."/>
            <person name="Rayamajhi N."/>
            <person name="Vargas-Chacoff L."/>
            <person name="Catchen J.M."/>
        </authorList>
    </citation>
    <scope>NUCLEOTIDE SEQUENCE [LARGE SCALE GENOMIC DNA]</scope>
    <source>
        <strain evidence="2">JMC-PN-2008</strain>
    </source>
</reference>
<dbReference type="Proteomes" id="UP001346869">
    <property type="component" value="Unassembled WGS sequence"/>
</dbReference>
<sequence length="70" mass="7874">MFQAINSKAEPGEGNERRAVAGWRGEGPEERSSITQWRPRPGGERGQASRQECGHEERERTTKCLGFLCN</sequence>
<dbReference type="EMBL" id="JAUZQC010000019">
    <property type="protein sequence ID" value="KAK5854357.1"/>
    <property type="molecule type" value="Genomic_DNA"/>
</dbReference>
<keyword evidence="3" id="KW-1185">Reference proteome</keyword>
<organism evidence="2 3">
    <name type="scientific">Eleginops maclovinus</name>
    <name type="common">Patagonian blennie</name>
    <name type="synonym">Eleginus maclovinus</name>
    <dbReference type="NCBI Taxonomy" id="56733"/>
    <lineage>
        <taxon>Eukaryota</taxon>
        <taxon>Metazoa</taxon>
        <taxon>Chordata</taxon>
        <taxon>Craniata</taxon>
        <taxon>Vertebrata</taxon>
        <taxon>Euteleostomi</taxon>
        <taxon>Actinopterygii</taxon>
        <taxon>Neopterygii</taxon>
        <taxon>Teleostei</taxon>
        <taxon>Neoteleostei</taxon>
        <taxon>Acanthomorphata</taxon>
        <taxon>Eupercaria</taxon>
        <taxon>Perciformes</taxon>
        <taxon>Notothenioidei</taxon>
        <taxon>Eleginopidae</taxon>
        <taxon>Eleginops</taxon>
    </lineage>
</organism>
<gene>
    <name evidence="2" type="ORF">PBY51_015434</name>
</gene>
<evidence type="ECO:0000256" key="1">
    <source>
        <dbReference type="SAM" id="MobiDB-lite"/>
    </source>
</evidence>
<evidence type="ECO:0000313" key="3">
    <source>
        <dbReference type="Proteomes" id="UP001346869"/>
    </source>
</evidence>
<protein>
    <submittedName>
        <fullName evidence="2">Uncharacterized protein</fullName>
    </submittedName>
</protein>
<accession>A0AAN7X3M5</accession>
<proteinExistence type="predicted"/>
<feature type="compositionally biased region" description="Basic and acidic residues" evidence="1">
    <location>
        <begin position="10"/>
        <end position="19"/>
    </location>
</feature>
<feature type="region of interest" description="Disordered" evidence="1">
    <location>
        <begin position="1"/>
        <end position="60"/>
    </location>
</feature>